<evidence type="ECO:0000256" key="1">
    <source>
        <dbReference type="ARBA" id="ARBA00000189"/>
    </source>
</evidence>
<comment type="function">
    <text evidence="2">Removal of H(2)O(2), oxidation of toxic reductants, biosynthesis and degradation of lignin, suberization, auxin catabolism, response to environmental stresses such as wounding, pathogen attack and oxidative stress. These functions might be dependent on each isozyme/isoform in each plant tissue.</text>
</comment>
<evidence type="ECO:0000256" key="9">
    <source>
        <dbReference type="ARBA" id="ARBA00022723"/>
    </source>
</evidence>
<feature type="binding site" evidence="16">
    <location>
        <position position="152"/>
    </location>
    <ligand>
        <name>substrate</name>
    </ligand>
</feature>
<dbReference type="GO" id="GO:0042744">
    <property type="term" value="P:hydrogen peroxide catabolic process"/>
    <property type="evidence" value="ECO:0007669"/>
    <property type="project" value="UniProtKB-KW"/>
</dbReference>
<feature type="disulfide bond" evidence="19">
    <location>
        <begin position="60"/>
        <end position="65"/>
    </location>
</feature>
<evidence type="ECO:0000256" key="12">
    <source>
        <dbReference type="ARBA" id="ARBA00023004"/>
    </source>
</evidence>
<feature type="disulfide bond" evidence="19">
    <location>
        <begin position="111"/>
        <end position="296"/>
    </location>
</feature>
<dbReference type="Proteomes" id="UP000434276">
    <property type="component" value="Unassembled WGS sequence"/>
</dbReference>
<feature type="binding site" evidence="17">
    <location>
        <position position="66"/>
    </location>
    <ligand>
        <name>Ca(2+)</name>
        <dbReference type="ChEBI" id="CHEBI:29108"/>
        <label>1</label>
    </ligand>
</feature>
<evidence type="ECO:0000256" key="15">
    <source>
        <dbReference type="PIRSR" id="PIRSR600823-1"/>
    </source>
</evidence>
<feature type="binding site" description="axial binding residue" evidence="17">
    <location>
        <position position="170"/>
    </location>
    <ligand>
        <name>heme b</name>
        <dbReference type="ChEBI" id="CHEBI:60344"/>
    </ligand>
    <ligandPart>
        <name>Fe</name>
        <dbReference type="ChEBI" id="CHEBI:18248"/>
    </ligandPart>
</feature>
<dbReference type="GO" id="GO:0140825">
    <property type="term" value="F:lactoperoxidase activity"/>
    <property type="evidence" value="ECO:0007669"/>
    <property type="project" value="UniProtKB-EC"/>
</dbReference>
<feature type="binding site" evidence="17">
    <location>
        <position position="64"/>
    </location>
    <ligand>
        <name>Ca(2+)</name>
        <dbReference type="ChEBI" id="CHEBI:29108"/>
        <label>1</label>
    </ligand>
</feature>
<evidence type="ECO:0000256" key="8">
    <source>
        <dbReference type="ARBA" id="ARBA00022617"/>
    </source>
</evidence>
<dbReference type="GO" id="GO:0005576">
    <property type="term" value="C:extracellular region"/>
    <property type="evidence" value="ECO:0007669"/>
    <property type="project" value="UniProtKB-SubCell"/>
</dbReference>
<dbReference type="ExpressionAtlas" id="A0A5S9WV27">
    <property type="expression patterns" value="baseline and differential"/>
</dbReference>
<dbReference type="PRINTS" id="PR00461">
    <property type="entry name" value="PLPEROXIDASE"/>
</dbReference>
<sequence length="300" mass="32699">MSRRIREDISIRYSAAQLQFGFYSETCPSAESIVRDVVQQAVTNDPGKAAVLLRLQFHDCFVEGCDGSILIKHGGNDDERFAAGNAGVAGFDVIDEAKSELERFCPGVVSCADIVALAARDAIAEAKGPFYEVPTGRRDGLIANVDHAKNLPDRKGLSDQDLVLLSAGAHTIGTTACFFVIPRLDAQDPTINPEFFQILRSKCPQGGDVNVRIPLDWDSQFVFDNQIFQNIKNGRGVILSDSVLYQDNNMKKIIDSYLETNQSSKANFAADFTKAMIKMGAIGVKIGAEGEIRRLCSATN</sequence>
<dbReference type="InterPro" id="IPR002016">
    <property type="entry name" value="Haem_peroxidase"/>
</dbReference>
<feature type="domain" description="Plant heme peroxidase family profile" evidence="21">
    <location>
        <begin position="17"/>
        <end position="300"/>
    </location>
</feature>
<comment type="subcellular location">
    <subcellularLocation>
        <location evidence="4 20">Secreted</location>
    </subcellularLocation>
    <subcellularLocation>
        <location evidence="3">Vacuole</location>
    </subcellularLocation>
</comment>
<dbReference type="PROSITE" id="PS50873">
    <property type="entry name" value="PEROXIDASE_4"/>
    <property type="match status" value="1"/>
</dbReference>
<feature type="binding site" evidence="17">
    <location>
        <position position="224"/>
    </location>
    <ligand>
        <name>Ca(2+)</name>
        <dbReference type="ChEBI" id="CHEBI:29108"/>
        <label>2</label>
    </ligand>
</feature>
<organism evidence="22 23">
    <name type="scientific">Arabidopsis thaliana</name>
    <name type="common">Mouse-ear cress</name>
    <dbReference type="NCBI Taxonomy" id="3702"/>
    <lineage>
        <taxon>Eukaryota</taxon>
        <taxon>Viridiplantae</taxon>
        <taxon>Streptophyta</taxon>
        <taxon>Embryophyta</taxon>
        <taxon>Tracheophyta</taxon>
        <taxon>Spermatophyta</taxon>
        <taxon>Magnoliopsida</taxon>
        <taxon>eudicotyledons</taxon>
        <taxon>Gunneridae</taxon>
        <taxon>Pentapetalae</taxon>
        <taxon>rosids</taxon>
        <taxon>malvids</taxon>
        <taxon>Brassicales</taxon>
        <taxon>Brassicaceae</taxon>
        <taxon>Camelineae</taxon>
        <taxon>Arabidopsis</taxon>
    </lineage>
</organism>
<reference evidence="22 23" key="1">
    <citation type="submission" date="2019-12" db="EMBL/GenBank/DDBJ databases">
        <authorList>
            <person name="Jiao W.-B."/>
            <person name="Schneeberger K."/>
        </authorList>
    </citation>
    <scope>NUCLEOTIDE SEQUENCE [LARGE SCALE GENOMIC DNA]</scope>
    <source>
        <strain evidence="23">cv. C24</strain>
    </source>
</reference>
<comment type="similarity">
    <text evidence="20">Belongs to the peroxidase family. Classical plant (class III) peroxidase subfamily.</text>
</comment>
<dbReference type="GO" id="GO:0046872">
    <property type="term" value="F:metal ion binding"/>
    <property type="evidence" value="ECO:0007669"/>
    <property type="project" value="UniProtKB-UniRule"/>
</dbReference>
<dbReference type="Pfam" id="PF00141">
    <property type="entry name" value="peroxidase"/>
    <property type="match status" value="1"/>
</dbReference>
<keyword evidence="17 20" id="KW-0106">Calcium</keyword>
<evidence type="ECO:0000256" key="14">
    <source>
        <dbReference type="ARBA" id="ARBA00023324"/>
    </source>
</evidence>
<dbReference type="PANTHER" id="PTHR31517:SF48">
    <property type="entry name" value="PEROXIDASE 16-RELATED"/>
    <property type="match status" value="1"/>
</dbReference>
<dbReference type="AlphaFoldDB" id="A0A5S9WV27"/>
<evidence type="ECO:0000256" key="3">
    <source>
        <dbReference type="ARBA" id="ARBA00004116"/>
    </source>
</evidence>
<dbReference type="GO" id="GO:0005773">
    <property type="term" value="C:vacuole"/>
    <property type="evidence" value="ECO:0007669"/>
    <property type="project" value="UniProtKB-SubCell"/>
</dbReference>
<keyword evidence="11 20" id="KW-0560">Oxidoreductase</keyword>
<feature type="binding site" evidence="17">
    <location>
        <position position="62"/>
    </location>
    <ligand>
        <name>Ca(2+)</name>
        <dbReference type="ChEBI" id="CHEBI:29108"/>
        <label>1</label>
    </ligand>
</feature>
<dbReference type="Gene3D" id="1.10.420.10">
    <property type="entry name" value="Peroxidase, domain 2"/>
    <property type="match status" value="1"/>
</dbReference>
<proteinExistence type="inferred from homology"/>
<keyword evidence="7 20" id="KW-0575">Peroxidase</keyword>
<comment type="cofactor">
    <cofactor evidence="17 20">
        <name>heme b</name>
        <dbReference type="ChEBI" id="CHEBI:60344"/>
    </cofactor>
    <text evidence="17 20">Binds 1 heme b (iron(II)-protoporphyrin IX) group per subunit.</text>
</comment>
<evidence type="ECO:0000256" key="11">
    <source>
        <dbReference type="ARBA" id="ARBA00023002"/>
    </source>
</evidence>
<dbReference type="CDD" id="cd00693">
    <property type="entry name" value="secretory_peroxidase"/>
    <property type="match status" value="1"/>
</dbReference>
<feature type="active site" description="Proton acceptor" evidence="15">
    <location>
        <position position="58"/>
    </location>
</feature>
<dbReference type="InterPro" id="IPR033905">
    <property type="entry name" value="Secretory_peroxidase"/>
</dbReference>
<evidence type="ECO:0000313" key="23">
    <source>
        <dbReference type="Proteomes" id="UP000434276"/>
    </source>
</evidence>
<comment type="catalytic activity">
    <reaction evidence="1 20">
        <text>2 a phenolic donor + H2O2 = 2 a phenolic radical donor + 2 H2O</text>
        <dbReference type="Rhea" id="RHEA:56136"/>
        <dbReference type="ChEBI" id="CHEBI:15377"/>
        <dbReference type="ChEBI" id="CHEBI:16240"/>
        <dbReference type="ChEBI" id="CHEBI:139520"/>
        <dbReference type="ChEBI" id="CHEBI:139521"/>
        <dbReference type="EC" id="1.11.1.7"/>
    </reaction>
</comment>
<dbReference type="EMBL" id="CACSHJ010000087">
    <property type="protein sequence ID" value="CAA0338997.1"/>
    <property type="molecule type" value="Genomic_DNA"/>
</dbReference>
<dbReference type="PANTHER" id="PTHR31517">
    <property type="match status" value="1"/>
</dbReference>
<evidence type="ECO:0000259" key="21">
    <source>
        <dbReference type="PROSITE" id="PS50873"/>
    </source>
</evidence>
<keyword evidence="6 20" id="KW-0964">Secreted</keyword>
<evidence type="ECO:0000256" key="13">
    <source>
        <dbReference type="ARBA" id="ARBA00023157"/>
    </source>
</evidence>
<dbReference type="PROSITE" id="PS00436">
    <property type="entry name" value="PEROXIDASE_2"/>
    <property type="match status" value="1"/>
</dbReference>
<comment type="cofactor">
    <cofactor evidence="17 20">
        <name>Ca(2+)</name>
        <dbReference type="ChEBI" id="CHEBI:29108"/>
    </cofactor>
    <text evidence="17 20">Binds 2 calcium ions per subunit.</text>
</comment>
<feature type="site" description="Transition state stabilizer" evidence="18">
    <location>
        <position position="54"/>
    </location>
</feature>
<evidence type="ECO:0000256" key="6">
    <source>
        <dbReference type="ARBA" id="ARBA00022525"/>
    </source>
</evidence>
<keyword evidence="9 17" id="KW-0479">Metal-binding</keyword>
<evidence type="ECO:0000256" key="2">
    <source>
        <dbReference type="ARBA" id="ARBA00002322"/>
    </source>
</evidence>
<accession>A0A5S9WV27</accession>
<evidence type="ECO:0000256" key="16">
    <source>
        <dbReference type="PIRSR" id="PIRSR600823-2"/>
    </source>
</evidence>
<keyword evidence="14 20" id="KW-0376">Hydrogen peroxide</keyword>
<evidence type="ECO:0000256" key="20">
    <source>
        <dbReference type="RuleBase" id="RU362060"/>
    </source>
</evidence>
<evidence type="ECO:0000256" key="5">
    <source>
        <dbReference type="ARBA" id="ARBA00012313"/>
    </source>
</evidence>
<keyword evidence="13 19" id="KW-1015">Disulfide bond</keyword>
<dbReference type="EC" id="1.11.1.7" evidence="5 20"/>
<feature type="disulfide bond" evidence="19">
    <location>
        <begin position="27"/>
        <end position="105"/>
    </location>
</feature>
<dbReference type="FunFam" id="1.10.420.10:FF:000001">
    <property type="entry name" value="Peroxidase"/>
    <property type="match status" value="1"/>
</dbReference>
<feature type="binding site" evidence="17">
    <location>
        <position position="171"/>
    </location>
    <ligand>
        <name>Ca(2+)</name>
        <dbReference type="ChEBI" id="CHEBI:29108"/>
        <label>2</label>
    </ligand>
</feature>
<evidence type="ECO:0000256" key="18">
    <source>
        <dbReference type="PIRSR" id="PIRSR600823-4"/>
    </source>
</evidence>
<evidence type="ECO:0000256" key="19">
    <source>
        <dbReference type="PIRSR" id="PIRSR600823-5"/>
    </source>
</evidence>
<dbReference type="InterPro" id="IPR010255">
    <property type="entry name" value="Haem_peroxidase_sf"/>
</dbReference>
<dbReference type="InterPro" id="IPR019794">
    <property type="entry name" value="Peroxidases_AS"/>
</dbReference>
<dbReference type="InterPro" id="IPR000823">
    <property type="entry name" value="Peroxidase_pln"/>
</dbReference>
<protein>
    <recommendedName>
        <fullName evidence="5 20">Peroxidase</fullName>
        <ecNumber evidence="5 20">1.11.1.7</ecNumber>
    </recommendedName>
</protein>
<evidence type="ECO:0000256" key="10">
    <source>
        <dbReference type="ARBA" id="ARBA00022729"/>
    </source>
</evidence>
<feature type="disulfide bond" evidence="19">
    <location>
        <begin position="177"/>
        <end position="203"/>
    </location>
</feature>
<dbReference type="GO" id="GO:0020037">
    <property type="term" value="F:heme binding"/>
    <property type="evidence" value="ECO:0007669"/>
    <property type="project" value="UniProtKB-UniRule"/>
</dbReference>
<feature type="binding site" evidence="17">
    <location>
        <position position="68"/>
    </location>
    <ligand>
        <name>Ca(2+)</name>
        <dbReference type="ChEBI" id="CHEBI:29108"/>
        <label>1</label>
    </ligand>
</feature>
<name>A0A5S9WV27_ARATH</name>
<dbReference type="OrthoDB" id="2113341at2759"/>
<feature type="binding site" evidence="17">
    <location>
        <position position="59"/>
    </location>
    <ligand>
        <name>Ca(2+)</name>
        <dbReference type="ChEBI" id="CHEBI:29108"/>
        <label>1</label>
    </ligand>
</feature>
<evidence type="ECO:0000313" key="22">
    <source>
        <dbReference type="EMBL" id="CAA0338997.1"/>
    </source>
</evidence>
<dbReference type="GO" id="GO:0006979">
    <property type="term" value="P:response to oxidative stress"/>
    <property type="evidence" value="ECO:0007669"/>
    <property type="project" value="UniProtKB-UniRule"/>
</dbReference>
<feature type="binding site" evidence="17">
    <location>
        <position position="216"/>
    </location>
    <ligand>
        <name>Ca(2+)</name>
        <dbReference type="ChEBI" id="CHEBI:29108"/>
        <label>2</label>
    </ligand>
</feature>
<dbReference type="SUPFAM" id="SSF48113">
    <property type="entry name" value="Heme-dependent peroxidases"/>
    <property type="match status" value="1"/>
</dbReference>
<evidence type="ECO:0000256" key="17">
    <source>
        <dbReference type="PIRSR" id="PIRSR600823-3"/>
    </source>
</evidence>
<dbReference type="FunFam" id="1.10.520.10:FF:000008">
    <property type="entry name" value="Peroxidase"/>
    <property type="match status" value="1"/>
</dbReference>
<keyword evidence="10" id="KW-0732">Signal</keyword>
<keyword evidence="12 17" id="KW-0408">Iron</keyword>
<dbReference type="PRINTS" id="PR00458">
    <property type="entry name" value="PEROXIDASE"/>
</dbReference>
<evidence type="ECO:0000256" key="4">
    <source>
        <dbReference type="ARBA" id="ARBA00004613"/>
    </source>
</evidence>
<keyword evidence="8 20" id="KW-0349">Heme</keyword>
<gene>
    <name evidence="22" type="ORF">C24_LOCUS6640</name>
</gene>
<evidence type="ECO:0000256" key="7">
    <source>
        <dbReference type="ARBA" id="ARBA00022559"/>
    </source>
</evidence>
<dbReference type="Gene3D" id="1.10.520.10">
    <property type="match status" value="1"/>
</dbReference>